<sequence length="117" mass="14015">MERNVNEYSELFYHCVQVLNEYKNDISEEIFLQEYFQINKVPDQAFISTILFDCSRHAALLKAIMAFFYKNDGSHVKKSEQNIFKVLIYMIIFQIETVEFKLIRGFINSVQLFQMHQ</sequence>
<evidence type="ECO:0000313" key="2">
    <source>
        <dbReference type="Proteomes" id="UP000663873"/>
    </source>
</evidence>
<organism evidence="1 2">
    <name type="scientific">Rotaria socialis</name>
    <dbReference type="NCBI Taxonomy" id="392032"/>
    <lineage>
        <taxon>Eukaryota</taxon>
        <taxon>Metazoa</taxon>
        <taxon>Spiralia</taxon>
        <taxon>Gnathifera</taxon>
        <taxon>Rotifera</taxon>
        <taxon>Eurotatoria</taxon>
        <taxon>Bdelloidea</taxon>
        <taxon>Philodinida</taxon>
        <taxon>Philodinidae</taxon>
        <taxon>Rotaria</taxon>
    </lineage>
</organism>
<proteinExistence type="predicted"/>
<dbReference type="Proteomes" id="UP000663873">
    <property type="component" value="Unassembled WGS sequence"/>
</dbReference>
<dbReference type="PANTHER" id="PTHR34649">
    <property type="entry name" value="CILIA- AND FLAGELLA-ASSOCIATED PROTEIN 99"/>
    <property type="match status" value="1"/>
</dbReference>
<dbReference type="PANTHER" id="PTHR34649:SF1">
    <property type="entry name" value="CILIA- AND FLAGELLA-ASSOCIATED PROTEIN 99"/>
    <property type="match status" value="1"/>
</dbReference>
<dbReference type="InterPro" id="IPR039341">
    <property type="entry name" value="CFAP99"/>
</dbReference>
<evidence type="ECO:0000313" key="1">
    <source>
        <dbReference type="EMBL" id="CAF4358322.1"/>
    </source>
</evidence>
<accession>A0A820LJ96</accession>
<keyword evidence="2" id="KW-1185">Reference proteome</keyword>
<protein>
    <submittedName>
        <fullName evidence="1">Uncharacterized protein</fullName>
    </submittedName>
</protein>
<reference evidence="1" key="1">
    <citation type="submission" date="2021-02" db="EMBL/GenBank/DDBJ databases">
        <authorList>
            <person name="Nowell W R."/>
        </authorList>
    </citation>
    <scope>NUCLEOTIDE SEQUENCE</scope>
</reference>
<name>A0A820LJ96_9BILA</name>
<gene>
    <name evidence="1" type="ORF">UJA718_LOCUS16263</name>
</gene>
<dbReference type="AlphaFoldDB" id="A0A820LJ96"/>
<comment type="caution">
    <text evidence="1">The sequence shown here is derived from an EMBL/GenBank/DDBJ whole genome shotgun (WGS) entry which is preliminary data.</text>
</comment>
<dbReference type="EMBL" id="CAJOBP010002501">
    <property type="protein sequence ID" value="CAF4358322.1"/>
    <property type="molecule type" value="Genomic_DNA"/>
</dbReference>
<feature type="non-terminal residue" evidence="1">
    <location>
        <position position="1"/>
    </location>
</feature>